<accession>A0ABP9K2W6</accession>
<gene>
    <name evidence="3" type="ORF">GCM10023318_17110</name>
</gene>
<feature type="region of interest" description="Disordered" evidence="1">
    <location>
        <begin position="261"/>
        <end position="291"/>
    </location>
</feature>
<protein>
    <recommendedName>
        <fullName evidence="5">NERD domain-containing protein</fullName>
    </recommendedName>
</protein>
<keyword evidence="2" id="KW-1133">Transmembrane helix</keyword>
<feature type="transmembrane region" description="Helical" evidence="2">
    <location>
        <begin position="231"/>
        <end position="252"/>
    </location>
</feature>
<dbReference type="EMBL" id="BAABJM010000001">
    <property type="protein sequence ID" value="GAA5048837.1"/>
    <property type="molecule type" value="Genomic_DNA"/>
</dbReference>
<evidence type="ECO:0000256" key="1">
    <source>
        <dbReference type="SAM" id="MobiDB-lite"/>
    </source>
</evidence>
<keyword evidence="2" id="KW-0812">Transmembrane</keyword>
<proteinExistence type="predicted"/>
<evidence type="ECO:0000313" key="3">
    <source>
        <dbReference type="EMBL" id="GAA5048837.1"/>
    </source>
</evidence>
<evidence type="ECO:0008006" key="5">
    <source>
        <dbReference type="Google" id="ProtNLM"/>
    </source>
</evidence>
<comment type="caution">
    <text evidence="3">The sequence shown here is derived from an EMBL/GenBank/DDBJ whole genome shotgun (WGS) entry which is preliminary data.</text>
</comment>
<reference evidence="4" key="1">
    <citation type="journal article" date="2019" name="Int. J. Syst. Evol. Microbiol.">
        <title>The Global Catalogue of Microorganisms (GCM) 10K type strain sequencing project: providing services to taxonomists for standard genome sequencing and annotation.</title>
        <authorList>
            <consortium name="The Broad Institute Genomics Platform"/>
            <consortium name="The Broad Institute Genome Sequencing Center for Infectious Disease"/>
            <person name="Wu L."/>
            <person name="Ma J."/>
        </authorList>
    </citation>
    <scope>NUCLEOTIDE SEQUENCE [LARGE SCALE GENOMIC DNA]</scope>
    <source>
        <strain evidence="4">JCM 18298</strain>
    </source>
</reference>
<keyword evidence="2" id="KW-0472">Membrane</keyword>
<evidence type="ECO:0000313" key="4">
    <source>
        <dbReference type="Proteomes" id="UP001500603"/>
    </source>
</evidence>
<feature type="compositionally biased region" description="Pro residues" evidence="1">
    <location>
        <begin position="271"/>
        <end position="280"/>
    </location>
</feature>
<keyword evidence="4" id="KW-1185">Reference proteome</keyword>
<evidence type="ECO:0000256" key="2">
    <source>
        <dbReference type="SAM" id="Phobius"/>
    </source>
</evidence>
<name>A0ABP9K2W6_9NOCA</name>
<dbReference type="Proteomes" id="UP001500603">
    <property type="component" value="Unassembled WGS sequence"/>
</dbReference>
<sequence>MLVRMRQGAQPSGAEQEFVECLRTYPTTALAVIDVEIGDRRIDALIFTPYGPIVLDVCGFRRRQSGILALSATQPWTVSNSVAELDSVADNPIGPLEHAMSEVGVALEQASLDPGYICGAIVLVPFRGAVVRPGRTNLRPGLDVVVGNASDTTELRIYLEGFSDGSKNWTADRVRGACAALGLDDRTPTRGELTDDGFEEKAPEPVAIITPPPEAPKTLTAPGMPSKGQSYAGWIVLAVAMIGMVLVVGVVVDSWVQDARNPDQVTTTEPSPTPSPPPYQPKECFPLQRDC</sequence>
<organism evidence="3 4">
    <name type="scientific">Nocardia callitridis</name>
    <dbReference type="NCBI Taxonomy" id="648753"/>
    <lineage>
        <taxon>Bacteria</taxon>
        <taxon>Bacillati</taxon>
        <taxon>Actinomycetota</taxon>
        <taxon>Actinomycetes</taxon>
        <taxon>Mycobacteriales</taxon>
        <taxon>Nocardiaceae</taxon>
        <taxon>Nocardia</taxon>
    </lineage>
</organism>